<keyword evidence="1" id="KW-1133">Transmembrane helix</keyword>
<keyword evidence="3" id="KW-1185">Reference proteome</keyword>
<sequence>MAPQSSPEEPEETPGRLGFFAVPVELLGVVAATSAGVLTVMAPDQSTVLGIIILVIGAALLIDVSRRIWRLATGREHY</sequence>
<organism evidence="2 3">
    <name type="scientific">Citricoccus muralis</name>
    <dbReference type="NCBI Taxonomy" id="169134"/>
    <lineage>
        <taxon>Bacteria</taxon>
        <taxon>Bacillati</taxon>
        <taxon>Actinomycetota</taxon>
        <taxon>Actinomycetes</taxon>
        <taxon>Micrococcales</taxon>
        <taxon>Micrococcaceae</taxon>
        <taxon>Citricoccus</taxon>
    </lineage>
</organism>
<name>A0ABY8H5F5_9MICC</name>
<feature type="transmembrane region" description="Helical" evidence="1">
    <location>
        <begin position="48"/>
        <end position="65"/>
    </location>
</feature>
<accession>A0ABY8H5F5</accession>
<feature type="transmembrane region" description="Helical" evidence="1">
    <location>
        <begin position="20"/>
        <end position="42"/>
    </location>
</feature>
<evidence type="ECO:0000313" key="3">
    <source>
        <dbReference type="Proteomes" id="UP001219037"/>
    </source>
</evidence>
<reference evidence="2 3" key="1">
    <citation type="submission" date="2023-04" db="EMBL/GenBank/DDBJ databases">
        <title>Funneling lignin-derived compounds into biodiesel using alkali-halophilic Citricoccus sp. P2.</title>
        <authorList>
            <person name="Luo C.-B."/>
        </authorList>
    </citation>
    <scope>NUCLEOTIDE SEQUENCE [LARGE SCALE GENOMIC DNA]</scope>
    <source>
        <strain evidence="2 3">P2</strain>
    </source>
</reference>
<evidence type="ECO:0000313" key="2">
    <source>
        <dbReference type="EMBL" id="WFP16370.1"/>
    </source>
</evidence>
<keyword evidence="1" id="KW-0472">Membrane</keyword>
<keyword evidence="1" id="KW-0812">Transmembrane</keyword>
<protein>
    <submittedName>
        <fullName evidence="2">Uncharacterized protein</fullName>
    </submittedName>
</protein>
<evidence type="ECO:0000256" key="1">
    <source>
        <dbReference type="SAM" id="Phobius"/>
    </source>
</evidence>
<gene>
    <name evidence="2" type="ORF">P8192_13470</name>
</gene>
<dbReference type="RefSeq" id="WP_270107017.1">
    <property type="nucleotide sequence ID" value="NZ_CP121252.1"/>
</dbReference>
<dbReference type="EMBL" id="CP121252">
    <property type="protein sequence ID" value="WFP16370.1"/>
    <property type="molecule type" value="Genomic_DNA"/>
</dbReference>
<dbReference type="Proteomes" id="UP001219037">
    <property type="component" value="Chromosome"/>
</dbReference>
<proteinExistence type="predicted"/>